<feature type="transmembrane region" description="Helical" evidence="3">
    <location>
        <begin position="376"/>
        <end position="397"/>
    </location>
</feature>
<dbReference type="GO" id="GO:0016323">
    <property type="term" value="C:basolateral plasma membrane"/>
    <property type="evidence" value="ECO:0007669"/>
    <property type="project" value="TreeGrafter"/>
</dbReference>
<dbReference type="Pfam" id="PF03137">
    <property type="entry name" value="OATP"/>
    <property type="match status" value="3"/>
</dbReference>
<dbReference type="GO" id="GO:0043252">
    <property type="term" value="P:sodium-independent organic anion transport"/>
    <property type="evidence" value="ECO:0007669"/>
    <property type="project" value="TreeGrafter"/>
</dbReference>
<feature type="transmembrane region" description="Helical" evidence="3">
    <location>
        <begin position="249"/>
        <end position="275"/>
    </location>
</feature>
<dbReference type="Proteomes" id="UP000230423">
    <property type="component" value="Unassembled WGS sequence"/>
</dbReference>
<sequence>MQIEHKIACFFVLFATVYFLESIGGFYMTSAITYIEKQFQIPSKLSGMMVSASDFAYIPVVVFTSYFGGQGNRARWIGGGCMLIAIADLLISSSNFLFPVEEYYLNNTSLPNSLVYEINRFVLNDSSDPNWFNKTLEEIDPKGVALDTIISPNRMHSEDFHKMHTEEFMRYQAYCYSNPDSDICSSMEHDAEECKKDKSNSGPFLMIFGACMFFAKILGPVLGLLLGSKLNEIYYTFDPPHGLTPLDPMWIGCWWLGFVIFGVILFFPSLALFLFPSDRLDESNVSKVYPKDATIDGTAPLKPRKTLNLYDKHVKIHGKHVTAGEKMSGRRAATWVAVCSLVAALMGFANGAVGCKSVIGKIGDQAIAVPPEHRSISLGFHGFLVSLLATLPSPVFWGKIFDMSCLMWQNVCTKTGACPIYDTDELRIRLHVIYGSLRLLALFSDIWVVYWAKGLKLVDEEDESTKTSDGGDTQELGPLTKGGATAQLPKAALAADYPSKGAS</sequence>
<feature type="transmembrane region" description="Helical" evidence="3">
    <location>
        <begin position="332"/>
        <end position="355"/>
    </location>
</feature>
<proteinExistence type="predicted"/>
<evidence type="ECO:0000256" key="2">
    <source>
        <dbReference type="SAM" id="MobiDB-lite"/>
    </source>
</evidence>
<protein>
    <submittedName>
        <fullName evidence="4">Organic Anion Transporter Polypeptide family protein</fullName>
    </submittedName>
</protein>
<gene>
    <name evidence="4" type="ORF">TELCIR_08714</name>
</gene>
<feature type="transmembrane region" description="Helical" evidence="3">
    <location>
        <begin position="76"/>
        <end position="98"/>
    </location>
</feature>
<dbReference type="InterPro" id="IPR004156">
    <property type="entry name" value="OATP"/>
</dbReference>
<keyword evidence="3" id="KW-0812">Transmembrane</keyword>
<evidence type="ECO:0000256" key="3">
    <source>
        <dbReference type="SAM" id="Phobius"/>
    </source>
</evidence>
<dbReference type="InterPro" id="IPR036259">
    <property type="entry name" value="MFS_trans_sf"/>
</dbReference>
<dbReference type="OrthoDB" id="5062115at2759"/>
<dbReference type="SUPFAM" id="SSF103473">
    <property type="entry name" value="MFS general substrate transporter"/>
    <property type="match status" value="1"/>
</dbReference>
<keyword evidence="3" id="KW-1133">Transmembrane helix</keyword>
<dbReference type="GO" id="GO:0015347">
    <property type="term" value="F:sodium-independent organic anion transmembrane transporter activity"/>
    <property type="evidence" value="ECO:0007669"/>
    <property type="project" value="TreeGrafter"/>
</dbReference>
<dbReference type="AlphaFoldDB" id="A0A2G9UGS5"/>
<reference evidence="4 5" key="1">
    <citation type="submission" date="2015-09" db="EMBL/GenBank/DDBJ databases">
        <title>Draft genome of the parasitic nematode Teladorsagia circumcincta isolate WARC Sus (inbred).</title>
        <authorList>
            <person name="Mitreva M."/>
        </authorList>
    </citation>
    <scope>NUCLEOTIDE SEQUENCE [LARGE SCALE GENOMIC DNA]</scope>
    <source>
        <strain evidence="4 5">S</strain>
    </source>
</reference>
<dbReference type="PANTHER" id="PTHR11388">
    <property type="entry name" value="ORGANIC ANION TRANSPORTER"/>
    <property type="match status" value="1"/>
</dbReference>
<dbReference type="PANTHER" id="PTHR11388:SF150">
    <property type="entry name" value="SOLUTE CARRIER ORGANIC ANION TRANSPORTER FAMILY MEMBER"/>
    <property type="match status" value="1"/>
</dbReference>
<accession>A0A2G9UGS5</accession>
<organism evidence="4 5">
    <name type="scientific">Teladorsagia circumcincta</name>
    <name type="common">Brown stomach worm</name>
    <name type="synonym">Ostertagia circumcincta</name>
    <dbReference type="NCBI Taxonomy" id="45464"/>
    <lineage>
        <taxon>Eukaryota</taxon>
        <taxon>Metazoa</taxon>
        <taxon>Ecdysozoa</taxon>
        <taxon>Nematoda</taxon>
        <taxon>Chromadorea</taxon>
        <taxon>Rhabditida</taxon>
        <taxon>Rhabditina</taxon>
        <taxon>Rhabditomorpha</taxon>
        <taxon>Strongyloidea</taxon>
        <taxon>Trichostrongylidae</taxon>
        <taxon>Teladorsagia</taxon>
    </lineage>
</organism>
<evidence type="ECO:0000313" key="5">
    <source>
        <dbReference type="Proteomes" id="UP000230423"/>
    </source>
</evidence>
<keyword evidence="1" id="KW-1015">Disulfide bond</keyword>
<keyword evidence="3" id="KW-0472">Membrane</keyword>
<feature type="region of interest" description="Disordered" evidence="2">
    <location>
        <begin position="462"/>
        <end position="485"/>
    </location>
</feature>
<name>A0A2G9UGS5_TELCI</name>
<feature type="transmembrane region" description="Helical" evidence="3">
    <location>
        <begin position="7"/>
        <end position="28"/>
    </location>
</feature>
<feature type="transmembrane region" description="Helical" evidence="3">
    <location>
        <begin position="205"/>
        <end position="228"/>
    </location>
</feature>
<evidence type="ECO:0000256" key="1">
    <source>
        <dbReference type="ARBA" id="ARBA00023157"/>
    </source>
</evidence>
<keyword evidence="5" id="KW-1185">Reference proteome</keyword>
<dbReference type="EMBL" id="KZ346647">
    <property type="protein sequence ID" value="PIO69457.1"/>
    <property type="molecule type" value="Genomic_DNA"/>
</dbReference>
<feature type="transmembrane region" description="Helical" evidence="3">
    <location>
        <begin position="48"/>
        <end position="69"/>
    </location>
</feature>
<evidence type="ECO:0000313" key="4">
    <source>
        <dbReference type="EMBL" id="PIO69457.1"/>
    </source>
</evidence>